<dbReference type="EMBL" id="JAUSTU010000049">
    <property type="protein sequence ID" value="MDQ0157949.1"/>
    <property type="molecule type" value="Genomic_DNA"/>
</dbReference>
<keyword evidence="2" id="KW-1185">Reference proteome</keyword>
<comment type="caution">
    <text evidence="1">The sequence shown here is derived from an EMBL/GenBank/DDBJ whole genome shotgun (WGS) entry which is preliminary data.</text>
</comment>
<dbReference type="RefSeq" id="WP_307152385.1">
    <property type="nucleotide sequence ID" value="NZ_JAUSTU010000049.1"/>
</dbReference>
<evidence type="ECO:0000313" key="1">
    <source>
        <dbReference type="EMBL" id="MDQ0157949.1"/>
    </source>
</evidence>
<name>A0ABT9VAJ0_9BACL</name>
<evidence type="ECO:0000313" key="2">
    <source>
        <dbReference type="Proteomes" id="UP001231362"/>
    </source>
</evidence>
<gene>
    <name evidence="1" type="ORF">J2S07_004322</name>
</gene>
<reference evidence="1 2" key="1">
    <citation type="submission" date="2023-07" db="EMBL/GenBank/DDBJ databases">
        <title>Genomic Encyclopedia of Type Strains, Phase IV (KMG-IV): sequencing the most valuable type-strain genomes for metagenomic binning, comparative biology and taxonomic classification.</title>
        <authorList>
            <person name="Goeker M."/>
        </authorList>
    </citation>
    <scope>NUCLEOTIDE SEQUENCE [LARGE SCALE GENOMIC DNA]</scope>
    <source>
        <strain evidence="1 2">DSM 23948</strain>
    </source>
</reference>
<proteinExistence type="predicted"/>
<sequence length="45" mass="4972">MGAKGNKEGINLVIPTVEETKRSDLISLLAYLIKNQATKKRGENE</sequence>
<dbReference type="Proteomes" id="UP001231362">
    <property type="component" value="Unassembled WGS sequence"/>
</dbReference>
<protein>
    <submittedName>
        <fullName evidence="1">Uncharacterized protein</fullName>
    </submittedName>
</protein>
<organism evidence="1 2">
    <name type="scientific">Anoxybacillus andreesenii</name>
    <dbReference type="NCBI Taxonomy" id="1325932"/>
    <lineage>
        <taxon>Bacteria</taxon>
        <taxon>Bacillati</taxon>
        <taxon>Bacillota</taxon>
        <taxon>Bacilli</taxon>
        <taxon>Bacillales</taxon>
        <taxon>Anoxybacillaceae</taxon>
        <taxon>Anoxybacillus</taxon>
    </lineage>
</organism>
<accession>A0ABT9VAJ0</accession>